<dbReference type="Proteomes" id="UP000178449">
    <property type="component" value="Unassembled WGS sequence"/>
</dbReference>
<protein>
    <submittedName>
        <fullName evidence="1">Uncharacterized protein</fullName>
    </submittedName>
</protein>
<reference evidence="1 2" key="1">
    <citation type="journal article" date="2016" name="Nat. Commun.">
        <title>Thousands of microbial genomes shed light on interconnected biogeochemical processes in an aquifer system.</title>
        <authorList>
            <person name="Anantharaman K."/>
            <person name="Brown C.T."/>
            <person name="Hug L.A."/>
            <person name="Sharon I."/>
            <person name="Castelle C.J."/>
            <person name="Probst A.J."/>
            <person name="Thomas B.C."/>
            <person name="Singh A."/>
            <person name="Wilkins M.J."/>
            <person name="Karaoz U."/>
            <person name="Brodie E.L."/>
            <person name="Williams K.H."/>
            <person name="Hubbard S.S."/>
            <person name="Banfield J.F."/>
        </authorList>
    </citation>
    <scope>NUCLEOTIDE SEQUENCE [LARGE SCALE GENOMIC DNA]</scope>
</reference>
<name>A0A1F6G598_9PROT</name>
<gene>
    <name evidence="1" type="ORF">A2527_13650</name>
</gene>
<dbReference type="NCBIfam" id="NF003501">
    <property type="entry name" value="PRK05170.1-5"/>
    <property type="match status" value="1"/>
</dbReference>
<dbReference type="InterPro" id="IPR008228">
    <property type="entry name" value="UCP006173"/>
</dbReference>
<dbReference type="PANTHER" id="PTHR37421">
    <property type="entry name" value="UPF0260 PROTEIN YCGN"/>
    <property type="match status" value="1"/>
</dbReference>
<dbReference type="PANTHER" id="PTHR37421:SF1">
    <property type="entry name" value="UPF0260 PROTEIN YCGN"/>
    <property type="match status" value="1"/>
</dbReference>
<dbReference type="PIRSF" id="PIRSF006173">
    <property type="entry name" value="UCP006173"/>
    <property type="match status" value="1"/>
</dbReference>
<dbReference type="STRING" id="1817772.A2527_13650"/>
<sequence length="159" mass="18298">MSHDLPFWKYKALARLSKEEWESLCDGCGLCCLKKVIYEEPFEVKFTQVACRYLDPTTCKCRDYGGRFNSREECLPLTLEHIKTPGLMPKSCAYQRIYEGAGLADWHPLLSGDPDTVHQAGISLSGQMISEEGINDEDLEKYFLQDQPNKSRRRKKRKA</sequence>
<evidence type="ECO:0000313" key="1">
    <source>
        <dbReference type="EMBL" id="OGG93284.1"/>
    </source>
</evidence>
<organism evidence="1 2">
    <name type="scientific">Candidatus Lambdaproteobacteria bacterium RIFOXYD2_FULL_50_16</name>
    <dbReference type="NCBI Taxonomy" id="1817772"/>
    <lineage>
        <taxon>Bacteria</taxon>
        <taxon>Pseudomonadati</taxon>
        <taxon>Pseudomonadota</taxon>
        <taxon>Candidatus Lambdaproteobacteria</taxon>
    </lineage>
</organism>
<comment type="caution">
    <text evidence="1">The sequence shown here is derived from an EMBL/GenBank/DDBJ whole genome shotgun (WGS) entry which is preliminary data.</text>
</comment>
<dbReference type="EMBL" id="MFNE01000052">
    <property type="protein sequence ID" value="OGG93284.1"/>
    <property type="molecule type" value="Genomic_DNA"/>
</dbReference>
<evidence type="ECO:0000313" key="2">
    <source>
        <dbReference type="Proteomes" id="UP000178449"/>
    </source>
</evidence>
<proteinExistence type="predicted"/>
<accession>A0A1F6G598</accession>
<dbReference type="AlphaFoldDB" id="A0A1F6G598"/>